<dbReference type="InterPro" id="IPR003444">
    <property type="entry name" value="MraZ"/>
</dbReference>
<organism evidence="9 10">
    <name type="scientific">Dialister pneumosintes</name>
    <dbReference type="NCBI Taxonomy" id="39950"/>
    <lineage>
        <taxon>Bacteria</taxon>
        <taxon>Bacillati</taxon>
        <taxon>Bacillota</taxon>
        <taxon>Negativicutes</taxon>
        <taxon>Veillonellales</taxon>
        <taxon>Veillonellaceae</taxon>
        <taxon>Dialister</taxon>
    </lineage>
</organism>
<dbReference type="Gene3D" id="3.40.1550.20">
    <property type="entry name" value="Transcriptional regulator MraZ domain"/>
    <property type="match status" value="1"/>
</dbReference>
<evidence type="ECO:0000256" key="4">
    <source>
        <dbReference type="ARBA" id="ARBA00023015"/>
    </source>
</evidence>
<protein>
    <recommendedName>
        <fullName evidence="1 7">Transcriptional regulator MraZ</fullName>
    </recommendedName>
</protein>
<dbReference type="InterPro" id="IPR020603">
    <property type="entry name" value="MraZ_dom"/>
</dbReference>
<dbReference type="GO" id="GO:0000976">
    <property type="term" value="F:transcription cis-regulatory region binding"/>
    <property type="evidence" value="ECO:0007669"/>
    <property type="project" value="TreeGrafter"/>
</dbReference>
<dbReference type="InterPro" id="IPR035642">
    <property type="entry name" value="MraZ_N"/>
</dbReference>
<dbReference type="InterPro" id="IPR035644">
    <property type="entry name" value="MraZ_C"/>
</dbReference>
<dbReference type="GO" id="GO:0005737">
    <property type="term" value="C:cytoplasm"/>
    <property type="evidence" value="ECO:0007669"/>
    <property type="project" value="UniProtKB-UniRule"/>
</dbReference>
<dbReference type="HAMAP" id="MF_01008">
    <property type="entry name" value="MraZ"/>
    <property type="match status" value="1"/>
</dbReference>
<dbReference type="GO" id="GO:0003700">
    <property type="term" value="F:DNA-binding transcription factor activity"/>
    <property type="evidence" value="ECO:0007669"/>
    <property type="project" value="UniProtKB-UniRule"/>
</dbReference>
<dbReference type="STRING" id="39950.BCB69_02775"/>
<keyword evidence="6 7" id="KW-0804">Transcription</keyword>
<evidence type="ECO:0000256" key="2">
    <source>
        <dbReference type="ARBA" id="ARBA00022490"/>
    </source>
</evidence>
<dbReference type="CDD" id="cd16321">
    <property type="entry name" value="MraZ_C"/>
    <property type="match status" value="1"/>
</dbReference>
<feature type="domain" description="SpoVT-AbrB" evidence="8">
    <location>
        <begin position="76"/>
        <end position="119"/>
    </location>
</feature>
<evidence type="ECO:0000256" key="7">
    <source>
        <dbReference type="HAMAP-Rule" id="MF_01008"/>
    </source>
</evidence>
<comment type="subcellular location">
    <subcellularLocation>
        <location evidence="7">Cytoplasm</location>
        <location evidence="7">Nucleoid</location>
    </subcellularLocation>
</comment>
<dbReference type="EMBL" id="CP017037">
    <property type="protein sequence ID" value="AOH38991.1"/>
    <property type="molecule type" value="Genomic_DNA"/>
</dbReference>
<feature type="domain" description="SpoVT-AbrB" evidence="8">
    <location>
        <begin position="5"/>
        <end position="47"/>
    </location>
</feature>
<keyword evidence="9" id="KW-0132">Cell division</keyword>
<dbReference type="RefSeq" id="WP_022514107.1">
    <property type="nucleotide sequence ID" value="NZ_CP017037.1"/>
</dbReference>
<dbReference type="CDD" id="cd16320">
    <property type="entry name" value="MraZ_N"/>
    <property type="match status" value="1"/>
</dbReference>
<keyword evidence="9" id="KW-0131">Cell cycle</keyword>
<dbReference type="InterPro" id="IPR037914">
    <property type="entry name" value="SpoVT-AbrB_sf"/>
</dbReference>
<evidence type="ECO:0000259" key="8">
    <source>
        <dbReference type="PROSITE" id="PS51740"/>
    </source>
</evidence>
<dbReference type="PANTHER" id="PTHR34701:SF1">
    <property type="entry name" value="TRANSCRIPTIONAL REGULATOR MRAZ"/>
    <property type="match status" value="1"/>
</dbReference>
<comment type="subunit">
    <text evidence="7">Forms oligomers.</text>
</comment>
<comment type="similarity">
    <text evidence="7">Belongs to the MraZ family.</text>
</comment>
<dbReference type="PANTHER" id="PTHR34701">
    <property type="entry name" value="TRANSCRIPTIONAL REGULATOR MRAZ"/>
    <property type="match status" value="1"/>
</dbReference>
<accession>A0A1B3WDF1</accession>
<keyword evidence="5 7" id="KW-0238">DNA-binding</keyword>
<evidence type="ECO:0000313" key="10">
    <source>
        <dbReference type="Proteomes" id="UP000094757"/>
    </source>
</evidence>
<sequence length="145" mass="16407">MFMNEYNHTIDAKGRMILPAKFREGLGNRFVLSRGIDQCLTIYPLENWEKLASSLQKLSFTKSSVRTLRRFLIGSSTEVECDKQGRVLIPSHLREYAGIKKEALVIGTGATIEIWSPEILQLTNSKEESIGELAESLDVPMDFEI</sequence>
<evidence type="ECO:0000256" key="5">
    <source>
        <dbReference type="ARBA" id="ARBA00023125"/>
    </source>
</evidence>
<evidence type="ECO:0000256" key="6">
    <source>
        <dbReference type="ARBA" id="ARBA00023163"/>
    </source>
</evidence>
<evidence type="ECO:0000313" key="9">
    <source>
        <dbReference type="EMBL" id="AOH38991.1"/>
    </source>
</evidence>
<evidence type="ECO:0000256" key="1">
    <source>
        <dbReference type="ARBA" id="ARBA00013860"/>
    </source>
</evidence>
<dbReference type="SUPFAM" id="SSF89447">
    <property type="entry name" value="AbrB/MazE/MraZ-like"/>
    <property type="match status" value="1"/>
</dbReference>
<dbReference type="Pfam" id="PF02381">
    <property type="entry name" value="MraZ"/>
    <property type="match status" value="2"/>
</dbReference>
<dbReference type="GO" id="GO:0009295">
    <property type="term" value="C:nucleoid"/>
    <property type="evidence" value="ECO:0007669"/>
    <property type="project" value="UniProtKB-SubCell"/>
</dbReference>
<dbReference type="KEGG" id="dpn:BCB69_02775"/>
<name>A0A1B3WDF1_9FIRM</name>
<keyword evidence="4 7" id="KW-0805">Transcription regulation</keyword>
<dbReference type="GO" id="GO:0051301">
    <property type="term" value="P:cell division"/>
    <property type="evidence" value="ECO:0007669"/>
    <property type="project" value="UniProtKB-KW"/>
</dbReference>
<evidence type="ECO:0000256" key="3">
    <source>
        <dbReference type="ARBA" id="ARBA00022737"/>
    </source>
</evidence>
<keyword evidence="2 7" id="KW-0963">Cytoplasm</keyword>
<dbReference type="Proteomes" id="UP000094757">
    <property type="component" value="Chromosome"/>
</dbReference>
<dbReference type="GO" id="GO:2000143">
    <property type="term" value="P:negative regulation of DNA-templated transcription initiation"/>
    <property type="evidence" value="ECO:0007669"/>
    <property type="project" value="TreeGrafter"/>
</dbReference>
<proteinExistence type="inferred from homology"/>
<dbReference type="InterPro" id="IPR007159">
    <property type="entry name" value="SpoVT-AbrB_dom"/>
</dbReference>
<gene>
    <name evidence="7" type="primary">mraZ</name>
    <name evidence="9" type="ORF">BCB69_02775</name>
</gene>
<dbReference type="AlphaFoldDB" id="A0A1B3WDF1"/>
<dbReference type="PROSITE" id="PS51740">
    <property type="entry name" value="SPOVT_ABRB"/>
    <property type="match status" value="2"/>
</dbReference>
<keyword evidence="3" id="KW-0677">Repeat</keyword>
<reference evidence="10" key="1">
    <citation type="submission" date="2016-08" db="EMBL/GenBank/DDBJ databases">
        <authorList>
            <person name="Holder M.E."/>
            <person name="Ajami N.J."/>
            <person name="Petrosino J.F."/>
        </authorList>
    </citation>
    <scope>NUCLEOTIDE SEQUENCE [LARGE SCALE GENOMIC DNA]</scope>
    <source>
        <strain evidence="10">F0677</strain>
    </source>
</reference>
<dbReference type="NCBIfam" id="TIGR00242">
    <property type="entry name" value="division/cell wall cluster transcriptional repressor MraZ"/>
    <property type="match status" value="1"/>
</dbReference>
<dbReference type="InterPro" id="IPR038619">
    <property type="entry name" value="MraZ_sf"/>
</dbReference>